<protein>
    <submittedName>
        <fullName evidence="1">Uncharacterized protein</fullName>
    </submittedName>
</protein>
<proteinExistence type="predicted"/>
<sequence length="101" mass="10880">MAEQSSSAVASPGLKDNIFSRNPGSDICIFHVCQFQIPCIQGLIEGLIDPSECVILCLEETIHLGTKCLNTSVELVDLEEHLNGSEGVSPFGFGRSTTVWV</sequence>
<reference evidence="2" key="1">
    <citation type="journal article" date="2017" name="Nat. Microbiol.">
        <title>Global analysis of biosynthetic gene clusters reveals vast potential of secondary metabolite production in Penicillium species.</title>
        <authorList>
            <person name="Nielsen J.C."/>
            <person name="Grijseels S."/>
            <person name="Prigent S."/>
            <person name="Ji B."/>
            <person name="Dainat J."/>
            <person name="Nielsen K.F."/>
            <person name="Frisvad J.C."/>
            <person name="Workman M."/>
            <person name="Nielsen J."/>
        </authorList>
    </citation>
    <scope>NUCLEOTIDE SEQUENCE [LARGE SCALE GENOMIC DNA]</scope>
    <source>
        <strain evidence="2">IBT 13039</strain>
    </source>
</reference>
<dbReference type="EMBL" id="MOOB01000020">
    <property type="protein sequence ID" value="OQE87115.1"/>
    <property type="molecule type" value="Genomic_DNA"/>
</dbReference>
<evidence type="ECO:0000313" key="1">
    <source>
        <dbReference type="EMBL" id="OQE87115.1"/>
    </source>
</evidence>
<dbReference type="Proteomes" id="UP000191691">
    <property type="component" value="Unassembled WGS sequence"/>
</dbReference>
<keyword evidence="2" id="KW-1185">Reference proteome</keyword>
<gene>
    <name evidence="1" type="ORF">PENNAL_c0020G01874</name>
</gene>
<comment type="caution">
    <text evidence="1">The sequence shown here is derived from an EMBL/GenBank/DDBJ whole genome shotgun (WGS) entry which is preliminary data.</text>
</comment>
<accession>A0A1V6YI62</accession>
<name>A0A1V6YI62_PENNA</name>
<organism evidence="1 2">
    <name type="scientific">Penicillium nalgiovense</name>
    <dbReference type="NCBI Taxonomy" id="60175"/>
    <lineage>
        <taxon>Eukaryota</taxon>
        <taxon>Fungi</taxon>
        <taxon>Dikarya</taxon>
        <taxon>Ascomycota</taxon>
        <taxon>Pezizomycotina</taxon>
        <taxon>Eurotiomycetes</taxon>
        <taxon>Eurotiomycetidae</taxon>
        <taxon>Eurotiales</taxon>
        <taxon>Aspergillaceae</taxon>
        <taxon>Penicillium</taxon>
    </lineage>
</organism>
<dbReference type="AlphaFoldDB" id="A0A1V6YI62"/>
<evidence type="ECO:0000313" key="2">
    <source>
        <dbReference type="Proteomes" id="UP000191691"/>
    </source>
</evidence>